<dbReference type="InterPro" id="IPR002088">
    <property type="entry name" value="Prenyl_trans_a"/>
</dbReference>
<evidence type="ECO:0000256" key="1">
    <source>
        <dbReference type="ARBA" id="ARBA00006734"/>
    </source>
</evidence>
<gene>
    <name evidence="5" type="ORF">LARSCL_LOCUS18185</name>
</gene>
<evidence type="ECO:0008006" key="7">
    <source>
        <dbReference type="Google" id="ProtNLM"/>
    </source>
</evidence>
<evidence type="ECO:0000256" key="2">
    <source>
        <dbReference type="ARBA" id="ARBA00022602"/>
    </source>
</evidence>
<evidence type="ECO:0000313" key="6">
    <source>
        <dbReference type="Proteomes" id="UP001497382"/>
    </source>
</evidence>
<evidence type="ECO:0000256" key="3">
    <source>
        <dbReference type="ARBA" id="ARBA00022679"/>
    </source>
</evidence>
<dbReference type="GO" id="GO:0008318">
    <property type="term" value="F:protein prenyltransferase activity"/>
    <property type="evidence" value="ECO:0007669"/>
    <property type="project" value="InterPro"/>
</dbReference>
<keyword evidence="2" id="KW-0637">Prenyltransferase</keyword>
<keyword evidence="3" id="KW-0808">Transferase</keyword>
<dbReference type="PROSITE" id="PS51147">
    <property type="entry name" value="PFTA"/>
    <property type="match status" value="1"/>
</dbReference>
<dbReference type="EMBL" id="CAXIEN010000326">
    <property type="protein sequence ID" value="CAL1293426.1"/>
    <property type="molecule type" value="Genomic_DNA"/>
</dbReference>
<dbReference type="AlphaFoldDB" id="A0AAV2BB54"/>
<organism evidence="5 6">
    <name type="scientific">Larinioides sclopetarius</name>
    <dbReference type="NCBI Taxonomy" id="280406"/>
    <lineage>
        <taxon>Eukaryota</taxon>
        <taxon>Metazoa</taxon>
        <taxon>Ecdysozoa</taxon>
        <taxon>Arthropoda</taxon>
        <taxon>Chelicerata</taxon>
        <taxon>Arachnida</taxon>
        <taxon>Araneae</taxon>
        <taxon>Araneomorphae</taxon>
        <taxon>Entelegynae</taxon>
        <taxon>Araneoidea</taxon>
        <taxon>Araneidae</taxon>
        <taxon>Larinioides</taxon>
    </lineage>
</organism>
<dbReference type="Pfam" id="PF01239">
    <property type="entry name" value="PPTA"/>
    <property type="match status" value="2"/>
</dbReference>
<dbReference type="Proteomes" id="UP001497382">
    <property type="component" value="Unassembled WGS sequence"/>
</dbReference>
<dbReference type="PANTHER" id="PTHR11129:SF3">
    <property type="entry name" value="PROTEIN PRENYLTRANSFERASE ALPHA SUBUNIT REPEAT-CONTAINING PROTEIN 1"/>
    <property type="match status" value="1"/>
</dbReference>
<evidence type="ECO:0000313" key="5">
    <source>
        <dbReference type="EMBL" id="CAL1293426.1"/>
    </source>
</evidence>
<sequence length="403" mass="47326">MDVLAERILLDLRNTFKKDPLIRASEELPNNVDLRQLAYKPNRNLPSVISSASCPKHCQKNDEFDVLPVHESVSNKCPVIHVDHKIALEDWCVKHVYVYAYSKFFAWRKKPYKIDPECFLTWTSAILLINPEVETVWNARKEFVCQNLLLPENELKFSELVLSRKPKSSPVYAHRKWVLLEWFRGKISPCTLQQVVDHEFRLCSRVANLYPNNYYAWCHRSWLIKEMCYNCHKIVSEELSCMEQWVSTHVSDHCGFHYRQFLLSCYSGEGEVVVNCPLHATGDNICSPKQTALFAPLLRLEMSLLCNLQAAYLAHETLWYHRRFLIHEFRRLELTRPKDGEDTGSCKRHKWDKGQEWDAGMEEIFLAESFKRAHGSAWERTLIERHVKWLKNVVCWTVSITPS</sequence>
<reference evidence="5 6" key="1">
    <citation type="submission" date="2024-04" db="EMBL/GenBank/DDBJ databases">
        <authorList>
            <person name="Rising A."/>
            <person name="Reimegard J."/>
            <person name="Sonavane S."/>
            <person name="Akerstrom W."/>
            <person name="Nylinder S."/>
            <person name="Hedman E."/>
            <person name="Kallberg Y."/>
        </authorList>
    </citation>
    <scope>NUCLEOTIDE SEQUENCE [LARGE SCALE GENOMIC DNA]</scope>
</reference>
<keyword evidence="4" id="KW-0677">Repeat</keyword>
<comment type="caution">
    <text evidence="5">The sequence shown here is derived from an EMBL/GenBank/DDBJ whole genome shotgun (WGS) entry which is preliminary data.</text>
</comment>
<comment type="similarity">
    <text evidence="1">Belongs to the protein prenyltransferase subunit alpha family.</text>
</comment>
<proteinExistence type="inferred from homology"/>
<protein>
    <recommendedName>
        <fullName evidence="7">Protein prenyltransferase alpha subunit repeat-containing protein 1</fullName>
    </recommendedName>
</protein>
<dbReference type="Gene3D" id="1.25.40.120">
    <property type="entry name" value="Protein prenylyltransferase"/>
    <property type="match status" value="1"/>
</dbReference>
<dbReference type="SUPFAM" id="SSF48439">
    <property type="entry name" value="Protein prenylyltransferase"/>
    <property type="match status" value="1"/>
</dbReference>
<dbReference type="PANTHER" id="PTHR11129">
    <property type="entry name" value="PROTEIN FARNESYLTRANSFERASE ALPHA SUBUNIT/RAB GERANYLGERANYL TRANSFERASE ALPHA SUBUNIT"/>
    <property type="match status" value="1"/>
</dbReference>
<accession>A0AAV2BB54</accession>
<name>A0AAV2BB54_9ARAC</name>
<evidence type="ECO:0000256" key="4">
    <source>
        <dbReference type="ARBA" id="ARBA00022737"/>
    </source>
</evidence>
<keyword evidence="6" id="KW-1185">Reference proteome</keyword>
<dbReference type="GO" id="GO:0005737">
    <property type="term" value="C:cytoplasm"/>
    <property type="evidence" value="ECO:0007669"/>
    <property type="project" value="TreeGrafter"/>
</dbReference>